<dbReference type="Proteomes" id="UP000295560">
    <property type="component" value="Unassembled WGS sequence"/>
</dbReference>
<protein>
    <submittedName>
        <fullName evidence="7">Membrane protein implicated in regulation of membrane protease activity</fullName>
    </submittedName>
</protein>
<evidence type="ECO:0000259" key="6">
    <source>
        <dbReference type="Pfam" id="PF01957"/>
    </source>
</evidence>
<comment type="caution">
    <text evidence="7">The sequence shown here is derived from an EMBL/GenBank/DDBJ whole genome shotgun (WGS) entry which is preliminary data.</text>
</comment>
<dbReference type="PANTHER" id="PTHR33507">
    <property type="entry name" value="INNER MEMBRANE PROTEIN YBBJ"/>
    <property type="match status" value="1"/>
</dbReference>
<feature type="domain" description="NfeD-like C-terminal" evidence="6">
    <location>
        <begin position="86"/>
        <end position="140"/>
    </location>
</feature>
<evidence type="ECO:0000313" key="8">
    <source>
        <dbReference type="Proteomes" id="UP000295560"/>
    </source>
</evidence>
<keyword evidence="2 5" id="KW-0812">Transmembrane</keyword>
<dbReference type="SUPFAM" id="SSF141322">
    <property type="entry name" value="NfeD domain-like"/>
    <property type="match status" value="1"/>
</dbReference>
<proteinExistence type="predicted"/>
<dbReference type="OrthoDB" id="9792945at2"/>
<comment type="subcellular location">
    <subcellularLocation>
        <location evidence="1">Membrane</location>
        <topology evidence="1">Multi-pass membrane protein</topology>
    </subcellularLocation>
</comment>
<dbReference type="InterPro" id="IPR052165">
    <property type="entry name" value="Membrane_assoc_protease"/>
</dbReference>
<dbReference type="GO" id="GO:0006508">
    <property type="term" value="P:proteolysis"/>
    <property type="evidence" value="ECO:0007669"/>
    <property type="project" value="UniProtKB-KW"/>
</dbReference>
<feature type="transmembrane region" description="Helical" evidence="5">
    <location>
        <begin position="45"/>
        <end position="64"/>
    </location>
</feature>
<dbReference type="InterPro" id="IPR012340">
    <property type="entry name" value="NA-bd_OB-fold"/>
</dbReference>
<keyword evidence="3 5" id="KW-1133">Transmembrane helix</keyword>
<dbReference type="Gene3D" id="2.40.50.140">
    <property type="entry name" value="Nucleic acid-binding proteins"/>
    <property type="match status" value="1"/>
</dbReference>
<evidence type="ECO:0000256" key="2">
    <source>
        <dbReference type="ARBA" id="ARBA00022692"/>
    </source>
</evidence>
<organism evidence="7 8">
    <name type="scientific">Pseudonocardia endophytica</name>
    <dbReference type="NCBI Taxonomy" id="401976"/>
    <lineage>
        <taxon>Bacteria</taxon>
        <taxon>Bacillati</taxon>
        <taxon>Actinomycetota</taxon>
        <taxon>Actinomycetes</taxon>
        <taxon>Pseudonocardiales</taxon>
        <taxon>Pseudonocardiaceae</taxon>
        <taxon>Pseudonocardia</taxon>
    </lineage>
</organism>
<dbReference type="AlphaFoldDB" id="A0A4R1HQB8"/>
<evidence type="ECO:0000256" key="4">
    <source>
        <dbReference type="ARBA" id="ARBA00023136"/>
    </source>
</evidence>
<evidence type="ECO:0000313" key="7">
    <source>
        <dbReference type="EMBL" id="TCK24308.1"/>
    </source>
</evidence>
<dbReference type="RefSeq" id="WP_132420725.1">
    <property type="nucleotide sequence ID" value="NZ_SMFZ01000001.1"/>
</dbReference>
<reference evidence="7 8" key="1">
    <citation type="submission" date="2019-03" db="EMBL/GenBank/DDBJ databases">
        <title>Sequencing the genomes of 1000 actinobacteria strains.</title>
        <authorList>
            <person name="Klenk H.-P."/>
        </authorList>
    </citation>
    <scope>NUCLEOTIDE SEQUENCE [LARGE SCALE GENOMIC DNA]</scope>
    <source>
        <strain evidence="7 8">DSM 44969</strain>
    </source>
</reference>
<dbReference type="GO" id="GO:0008233">
    <property type="term" value="F:peptidase activity"/>
    <property type="evidence" value="ECO:0007669"/>
    <property type="project" value="UniProtKB-KW"/>
</dbReference>
<keyword evidence="7" id="KW-0378">Hydrolase</keyword>
<gene>
    <name evidence="7" type="ORF">EV378_0080</name>
</gene>
<keyword evidence="7" id="KW-0645">Protease</keyword>
<evidence type="ECO:0000256" key="5">
    <source>
        <dbReference type="SAM" id="Phobius"/>
    </source>
</evidence>
<dbReference type="EMBL" id="SMFZ01000001">
    <property type="protein sequence ID" value="TCK24308.1"/>
    <property type="molecule type" value="Genomic_DNA"/>
</dbReference>
<keyword evidence="4 5" id="KW-0472">Membrane</keyword>
<evidence type="ECO:0000256" key="1">
    <source>
        <dbReference type="ARBA" id="ARBA00004141"/>
    </source>
</evidence>
<sequence length="150" mass="15356">MSPGLIWLLAGVVLVGAETISGELFLLMLGGGALAAAVGAAFGLGWLGSAVVFAVVSVALLLAVRPVIRRRMEASSPSLDTHHRTMAGREAEVVERVDGESGRVRIAGELWSARSLDGHEVIEAGATATVMEVSGAVALVTGRDELPGGE</sequence>
<dbReference type="InterPro" id="IPR002810">
    <property type="entry name" value="NfeD-like_C"/>
</dbReference>
<dbReference type="Pfam" id="PF01957">
    <property type="entry name" value="NfeD"/>
    <property type="match status" value="1"/>
</dbReference>
<dbReference type="GO" id="GO:0005886">
    <property type="term" value="C:plasma membrane"/>
    <property type="evidence" value="ECO:0007669"/>
    <property type="project" value="TreeGrafter"/>
</dbReference>
<accession>A0A4R1HQB8</accession>
<evidence type="ECO:0000256" key="3">
    <source>
        <dbReference type="ARBA" id="ARBA00022989"/>
    </source>
</evidence>
<dbReference type="PANTHER" id="PTHR33507:SF3">
    <property type="entry name" value="INNER MEMBRANE PROTEIN YBBJ"/>
    <property type="match status" value="1"/>
</dbReference>
<keyword evidence="8" id="KW-1185">Reference proteome</keyword>
<name>A0A4R1HQB8_PSEEN</name>